<feature type="compositionally biased region" description="Polar residues" evidence="1">
    <location>
        <begin position="69"/>
        <end position="129"/>
    </location>
</feature>
<evidence type="ECO:0000256" key="1">
    <source>
        <dbReference type="SAM" id="MobiDB-lite"/>
    </source>
</evidence>
<protein>
    <submittedName>
        <fullName evidence="2">Uncharacterized protein</fullName>
    </submittedName>
</protein>
<gene>
    <name evidence="2" type="ORF">AC578_4222</name>
</gene>
<feature type="region of interest" description="Disordered" evidence="1">
    <location>
        <begin position="153"/>
        <end position="240"/>
    </location>
</feature>
<dbReference type="EMBL" id="LFZN01000159">
    <property type="protein sequence ID" value="KXS96913.1"/>
    <property type="molecule type" value="Genomic_DNA"/>
</dbReference>
<feature type="compositionally biased region" description="Low complexity" evidence="1">
    <location>
        <begin position="212"/>
        <end position="226"/>
    </location>
</feature>
<organism evidence="2 3">
    <name type="scientific">Pseudocercospora eumusae</name>
    <dbReference type="NCBI Taxonomy" id="321146"/>
    <lineage>
        <taxon>Eukaryota</taxon>
        <taxon>Fungi</taxon>
        <taxon>Dikarya</taxon>
        <taxon>Ascomycota</taxon>
        <taxon>Pezizomycotina</taxon>
        <taxon>Dothideomycetes</taxon>
        <taxon>Dothideomycetidae</taxon>
        <taxon>Mycosphaerellales</taxon>
        <taxon>Mycosphaerellaceae</taxon>
        <taxon>Pseudocercospora</taxon>
    </lineage>
</organism>
<dbReference type="AlphaFoldDB" id="A0A139H379"/>
<evidence type="ECO:0000313" key="2">
    <source>
        <dbReference type="EMBL" id="KXS96913.1"/>
    </source>
</evidence>
<evidence type="ECO:0000313" key="3">
    <source>
        <dbReference type="Proteomes" id="UP000070133"/>
    </source>
</evidence>
<name>A0A139H379_9PEZI</name>
<feature type="region of interest" description="Disordered" evidence="1">
    <location>
        <begin position="58"/>
        <end position="140"/>
    </location>
</feature>
<accession>A0A139H379</accession>
<sequence length="240" mass="26052">MSQWLGLSQGELWRVKPNEFEYPGMDFVNLFTPEQISEMSWVIMPHLVPMCLLPTTSNPDSSPAHEMPSSDSAETQVFNANDTSSPNNIASSAGNTTRNTTLVDFTESRGLTSSPGHIPSSASNTSSVDFTAFPGLEDDHDHTIQSSMHVEGVVAGPHSRPDYCTQSKNPGHGSTPFAAHDTWGTPSRKRKRSTAESPQARDQVVHKRGFASSSPSVDPISSSYSPYTDVTDAQHTMLDL</sequence>
<comment type="caution">
    <text evidence="2">The sequence shown here is derived from an EMBL/GenBank/DDBJ whole genome shotgun (WGS) entry which is preliminary data.</text>
</comment>
<reference evidence="2 3" key="1">
    <citation type="submission" date="2015-07" db="EMBL/GenBank/DDBJ databases">
        <title>Comparative genomics of the Sigatoka disease complex on banana suggests a link between parallel evolutionary changes in Pseudocercospora fijiensis and Pseudocercospora eumusae and increased virulence on the banana host.</title>
        <authorList>
            <person name="Chang T.-C."/>
            <person name="Salvucci A."/>
            <person name="Crous P.W."/>
            <person name="Stergiopoulos I."/>
        </authorList>
    </citation>
    <scope>NUCLEOTIDE SEQUENCE [LARGE SCALE GENOMIC DNA]</scope>
    <source>
        <strain evidence="2 3">CBS 114824</strain>
    </source>
</reference>
<dbReference type="OrthoDB" id="10395700at2759"/>
<keyword evidence="3" id="KW-1185">Reference proteome</keyword>
<proteinExistence type="predicted"/>
<dbReference type="Proteomes" id="UP000070133">
    <property type="component" value="Unassembled WGS sequence"/>
</dbReference>